<evidence type="ECO:0000256" key="3">
    <source>
        <dbReference type="ARBA" id="ARBA00022801"/>
    </source>
</evidence>
<dbReference type="CDD" id="cd06262">
    <property type="entry name" value="metallo-hydrolase-like_MBL-fold"/>
    <property type="match status" value="1"/>
</dbReference>
<dbReference type="InterPro" id="IPR001279">
    <property type="entry name" value="Metallo-B-lactamas"/>
</dbReference>
<dbReference type="Proteomes" id="UP000293296">
    <property type="component" value="Chromosome"/>
</dbReference>
<dbReference type="SUPFAM" id="SSF56281">
    <property type="entry name" value="Metallo-hydrolase/oxidoreductase"/>
    <property type="match status" value="1"/>
</dbReference>
<dbReference type="PANTHER" id="PTHR46233">
    <property type="entry name" value="HYDROXYACYLGLUTATHIONE HYDROLASE GLOC"/>
    <property type="match status" value="1"/>
</dbReference>
<comment type="cofactor">
    <cofactor evidence="1">
        <name>Zn(2+)</name>
        <dbReference type="ChEBI" id="CHEBI:29105"/>
    </cofactor>
</comment>
<protein>
    <submittedName>
        <fullName evidence="6">MBL fold metallo-hydrolase</fullName>
    </submittedName>
</protein>
<dbReference type="InterPro" id="IPR036866">
    <property type="entry name" value="RibonucZ/Hydroxyglut_hydro"/>
</dbReference>
<dbReference type="PANTHER" id="PTHR46233:SF3">
    <property type="entry name" value="HYDROXYACYLGLUTATHIONE HYDROLASE GLOC"/>
    <property type="match status" value="1"/>
</dbReference>
<sequence length="208" mass="22347">MYIKTFSMRPYAVNSHLAWIDSGEAIVVDCGGEPERMLDEISARKLRLGAVLLTHLHQDHILGVARLMEATGATALAPAADVAVAGQPGYGLNMPMPDVPLFAFKPVPLGRAMFLGEPCLVLPVPGHTPGHVVYFFPKSLAAFTGDTLFRGSVGRTDSAYGDAELLLRSIRERLLVLPEAVEIFPGHGPSTTVGREKAESPFFAPKTL</sequence>
<evidence type="ECO:0000259" key="5">
    <source>
        <dbReference type="SMART" id="SM00849"/>
    </source>
</evidence>
<keyword evidence="2" id="KW-0479">Metal-binding</keyword>
<organism evidence="6 7">
    <name type="scientific">Solidesulfovibrio carbinolicus</name>
    <dbReference type="NCBI Taxonomy" id="296842"/>
    <lineage>
        <taxon>Bacteria</taxon>
        <taxon>Pseudomonadati</taxon>
        <taxon>Thermodesulfobacteriota</taxon>
        <taxon>Desulfovibrionia</taxon>
        <taxon>Desulfovibrionales</taxon>
        <taxon>Desulfovibrionaceae</taxon>
        <taxon>Solidesulfovibrio</taxon>
    </lineage>
</organism>
<dbReference type="GO" id="GO:0016787">
    <property type="term" value="F:hydrolase activity"/>
    <property type="evidence" value="ECO:0007669"/>
    <property type="project" value="UniProtKB-KW"/>
</dbReference>
<dbReference type="EMBL" id="CP026538">
    <property type="protein sequence ID" value="QAZ67343.1"/>
    <property type="molecule type" value="Genomic_DNA"/>
</dbReference>
<dbReference type="GO" id="GO:0046872">
    <property type="term" value="F:metal ion binding"/>
    <property type="evidence" value="ECO:0007669"/>
    <property type="project" value="UniProtKB-KW"/>
</dbReference>
<keyword evidence="3 6" id="KW-0378">Hydrolase</keyword>
<evidence type="ECO:0000313" key="7">
    <source>
        <dbReference type="Proteomes" id="UP000293296"/>
    </source>
</evidence>
<dbReference type="SMART" id="SM00849">
    <property type="entry name" value="Lactamase_B"/>
    <property type="match status" value="1"/>
</dbReference>
<dbReference type="InterPro" id="IPR051453">
    <property type="entry name" value="MBL_Glyoxalase_II"/>
</dbReference>
<feature type="domain" description="Metallo-beta-lactamase" evidence="5">
    <location>
        <begin position="12"/>
        <end position="187"/>
    </location>
</feature>
<evidence type="ECO:0000256" key="2">
    <source>
        <dbReference type="ARBA" id="ARBA00022723"/>
    </source>
</evidence>
<dbReference type="AlphaFoldDB" id="A0A4P6HJF8"/>
<keyword evidence="7" id="KW-1185">Reference proteome</keyword>
<evidence type="ECO:0000313" key="6">
    <source>
        <dbReference type="EMBL" id="QAZ67343.1"/>
    </source>
</evidence>
<dbReference type="Gene3D" id="3.60.15.10">
    <property type="entry name" value="Ribonuclease Z/Hydroxyacylglutathione hydrolase-like"/>
    <property type="match status" value="1"/>
</dbReference>
<reference evidence="6 7" key="1">
    <citation type="submission" date="2018-02" db="EMBL/GenBank/DDBJ databases">
        <title>Genome sequence of Desulfovibrio carbinolicus DSM 3852.</title>
        <authorList>
            <person name="Wilbanks E."/>
            <person name="Skennerton C.T."/>
            <person name="Orphan V.J."/>
        </authorList>
    </citation>
    <scope>NUCLEOTIDE SEQUENCE [LARGE SCALE GENOMIC DNA]</scope>
    <source>
        <strain evidence="6 7">DSM 3852</strain>
    </source>
</reference>
<evidence type="ECO:0000256" key="4">
    <source>
        <dbReference type="ARBA" id="ARBA00022833"/>
    </source>
</evidence>
<gene>
    <name evidence="6" type="ORF">C3Y92_08935</name>
</gene>
<accession>A0A4P6HJF8</accession>
<proteinExistence type="predicted"/>
<keyword evidence="4" id="KW-0862">Zinc</keyword>
<dbReference type="OrthoDB" id="9802991at2"/>
<dbReference type="Pfam" id="PF00753">
    <property type="entry name" value="Lactamase_B"/>
    <property type="match status" value="1"/>
</dbReference>
<dbReference type="RefSeq" id="WP_129351843.1">
    <property type="nucleotide sequence ID" value="NZ_CP026538.1"/>
</dbReference>
<dbReference type="KEGG" id="dcb:C3Y92_08935"/>
<evidence type="ECO:0000256" key="1">
    <source>
        <dbReference type="ARBA" id="ARBA00001947"/>
    </source>
</evidence>
<name>A0A4P6HJF8_9BACT</name>